<evidence type="ECO:0000256" key="4">
    <source>
        <dbReference type="ARBA" id="ARBA00048683"/>
    </source>
</evidence>
<evidence type="ECO:0000313" key="12">
    <source>
        <dbReference type="Proteomes" id="UP000241890"/>
    </source>
</evidence>
<dbReference type="GO" id="GO:0141152">
    <property type="term" value="F:glycerol-3-phosphate dehydrogenase (NAD+) activity"/>
    <property type="evidence" value="ECO:0007669"/>
    <property type="project" value="UniProtKB-UniRule"/>
</dbReference>
<dbReference type="InParanoid" id="A0A2R5G5Y9"/>
<dbReference type="Gene3D" id="1.10.1040.10">
    <property type="entry name" value="N-(1-d-carboxylethyl)-l-norvaline Dehydrogenase, domain 2"/>
    <property type="match status" value="1"/>
</dbReference>
<accession>A0A2R5G5Y9</accession>
<evidence type="ECO:0000256" key="6">
    <source>
        <dbReference type="RuleBase" id="RU361243"/>
    </source>
</evidence>
<dbReference type="OrthoDB" id="10263760at2759"/>
<evidence type="ECO:0000256" key="5">
    <source>
        <dbReference type="RuleBase" id="RU000437"/>
    </source>
</evidence>
<dbReference type="GO" id="GO:0051287">
    <property type="term" value="F:NAD binding"/>
    <property type="evidence" value="ECO:0007669"/>
    <property type="project" value="UniProtKB-UniRule"/>
</dbReference>
<reference evidence="11 12" key="1">
    <citation type="submission" date="2017-12" db="EMBL/GenBank/DDBJ databases">
        <title>Sequencing, de novo assembly and annotation of complete genome of a new Thraustochytrid species, strain FCC1311.</title>
        <authorList>
            <person name="Sedici K."/>
            <person name="Godart F."/>
            <person name="Aiese Cigliano R."/>
            <person name="Sanseverino W."/>
            <person name="Barakat M."/>
            <person name="Ortet P."/>
            <person name="Marechal E."/>
            <person name="Cagnac O."/>
            <person name="Amato A."/>
        </authorList>
    </citation>
    <scope>NUCLEOTIDE SEQUENCE [LARGE SCALE GENOMIC DNA]</scope>
</reference>
<evidence type="ECO:0000256" key="8">
    <source>
        <dbReference type="SAM" id="Phobius"/>
    </source>
</evidence>
<dbReference type="InterPro" id="IPR036291">
    <property type="entry name" value="NAD(P)-bd_dom_sf"/>
</dbReference>
<dbReference type="EMBL" id="BEYU01000012">
    <property type="protein sequence ID" value="GBG25188.1"/>
    <property type="molecule type" value="Genomic_DNA"/>
</dbReference>
<comment type="caution">
    <text evidence="11">The sequence shown here is derived from an EMBL/GenBank/DDBJ whole genome shotgun (WGS) entry which is preliminary data.</text>
</comment>
<dbReference type="PANTHER" id="PTHR11728:SF1">
    <property type="entry name" value="GLYCEROL-3-PHOSPHATE DEHYDROGENASE [NAD(+)] 2, CHLOROPLASTIC"/>
    <property type="match status" value="1"/>
</dbReference>
<dbReference type="NCBIfam" id="NF000940">
    <property type="entry name" value="PRK00094.1-2"/>
    <property type="match status" value="1"/>
</dbReference>
<gene>
    <name evidence="11" type="ORF">FCC1311_014052</name>
</gene>
<keyword evidence="8" id="KW-1133">Transmembrane helix</keyword>
<dbReference type="NCBIfam" id="NF000942">
    <property type="entry name" value="PRK00094.1-4"/>
    <property type="match status" value="1"/>
</dbReference>
<feature type="compositionally biased region" description="Polar residues" evidence="7">
    <location>
        <begin position="93"/>
        <end position="102"/>
    </location>
</feature>
<feature type="region of interest" description="Disordered" evidence="7">
    <location>
        <begin position="66"/>
        <end position="164"/>
    </location>
</feature>
<proteinExistence type="inferred from homology"/>
<keyword evidence="3 5" id="KW-0520">NAD</keyword>
<organism evidence="11 12">
    <name type="scientific">Hondaea fermentalgiana</name>
    <dbReference type="NCBI Taxonomy" id="2315210"/>
    <lineage>
        <taxon>Eukaryota</taxon>
        <taxon>Sar</taxon>
        <taxon>Stramenopiles</taxon>
        <taxon>Bigyra</taxon>
        <taxon>Labyrinthulomycetes</taxon>
        <taxon>Thraustochytrida</taxon>
        <taxon>Thraustochytriidae</taxon>
        <taxon>Hondaea</taxon>
    </lineage>
</organism>
<comment type="catalytic activity">
    <reaction evidence="4 6">
        <text>sn-glycerol 3-phosphate + NAD(+) = dihydroxyacetone phosphate + NADH + H(+)</text>
        <dbReference type="Rhea" id="RHEA:11092"/>
        <dbReference type="ChEBI" id="CHEBI:15378"/>
        <dbReference type="ChEBI" id="CHEBI:57540"/>
        <dbReference type="ChEBI" id="CHEBI:57597"/>
        <dbReference type="ChEBI" id="CHEBI:57642"/>
        <dbReference type="ChEBI" id="CHEBI:57945"/>
        <dbReference type="EC" id="1.1.1.8"/>
    </reaction>
</comment>
<dbReference type="InterPro" id="IPR013328">
    <property type="entry name" value="6PGD_dom2"/>
</dbReference>
<evidence type="ECO:0000259" key="9">
    <source>
        <dbReference type="Pfam" id="PF01210"/>
    </source>
</evidence>
<dbReference type="Gene3D" id="3.40.50.720">
    <property type="entry name" value="NAD(P)-binding Rossmann-like Domain"/>
    <property type="match status" value="1"/>
</dbReference>
<dbReference type="GO" id="GO:0046168">
    <property type="term" value="P:glycerol-3-phosphate catabolic process"/>
    <property type="evidence" value="ECO:0007669"/>
    <property type="project" value="UniProtKB-UniRule"/>
</dbReference>
<dbReference type="Pfam" id="PF07479">
    <property type="entry name" value="NAD_Gly3P_dh_C"/>
    <property type="match status" value="1"/>
</dbReference>
<evidence type="ECO:0000256" key="3">
    <source>
        <dbReference type="ARBA" id="ARBA00023027"/>
    </source>
</evidence>
<protein>
    <recommendedName>
        <fullName evidence="6">Glycerol-3-phosphate dehydrogenase [NAD(+)]</fullName>
        <ecNumber evidence="6">1.1.1.8</ecNumber>
    </recommendedName>
</protein>
<feature type="compositionally biased region" description="Polar residues" evidence="7">
    <location>
        <begin position="140"/>
        <end position="153"/>
    </location>
</feature>
<evidence type="ECO:0000313" key="11">
    <source>
        <dbReference type="EMBL" id="GBG25188.1"/>
    </source>
</evidence>
<keyword evidence="8" id="KW-0812">Transmembrane</keyword>
<dbReference type="Pfam" id="PF01210">
    <property type="entry name" value="NAD_Gly3P_dh_N"/>
    <property type="match status" value="1"/>
</dbReference>
<dbReference type="InterPro" id="IPR006168">
    <property type="entry name" value="G3P_DH_NAD-dep"/>
</dbReference>
<dbReference type="PANTHER" id="PTHR11728">
    <property type="entry name" value="GLYCEROL-3-PHOSPHATE DEHYDROGENASE"/>
    <property type="match status" value="1"/>
</dbReference>
<dbReference type="FunFam" id="3.40.50.720:FF:000019">
    <property type="entry name" value="Glycerol-3-phosphate dehydrogenase [NAD(P)+]"/>
    <property type="match status" value="1"/>
</dbReference>
<dbReference type="SUPFAM" id="SSF51735">
    <property type="entry name" value="NAD(P)-binding Rossmann-fold domains"/>
    <property type="match status" value="1"/>
</dbReference>
<dbReference type="PRINTS" id="PR00077">
    <property type="entry name" value="GPDHDRGNASE"/>
</dbReference>
<keyword evidence="8" id="KW-0472">Membrane</keyword>
<dbReference type="AlphaFoldDB" id="A0A2R5G5Y9"/>
<dbReference type="HAMAP" id="MF_00394">
    <property type="entry name" value="NAD_Glyc3P_dehydrog"/>
    <property type="match status" value="1"/>
</dbReference>
<feature type="transmembrane region" description="Helical" evidence="8">
    <location>
        <begin position="12"/>
        <end position="30"/>
    </location>
</feature>
<keyword evidence="12" id="KW-1185">Reference proteome</keyword>
<evidence type="ECO:0000256" key="7">
    <source>
        <dbReference type="SAM" id="MobiDB-lite"/>
    </source>
</evidence>
<comment type="similarity">
    <text evidence="1 5">Belongs to the NAD-dependent glycerol-3-phosphate dehydrogenase family.</text>
</comment>
<dbReference type="GO" id="GO:0005829">
    <property type="term" value="C:cytosol"/>
    <property type="evidence" value="ECO:0007669"/>
    <property type="project" value="TreeGrafter"/>
</dbReference>
<dbReference type="Proteomes" id="UP000241890">
    <property type="component" value="Unassembled WGS sequence"/>
</dbReference>
<name>A0A2R5G5Y9_9STRA</name>
<feature type="compositionally biased region" description="Low complexity" evidence="7">
    <location>
        <begin position="66"/>
        <end position="83"/>
    </location>
</feature>
<dbReference type="InterPro" id="IPR011128">
    <property type="entry name" value="G3P_DH_NAD-dep_N"/>
</dbReference>
<evidence type="ECO:0000256" key="2">
    <source>
        <dbReference type="ARBA" id="ARBA00023002"/>
    </source>
</evidence>
<feature type="domain" description="Glycerol-3-phosphate dehydrogenase NAD-dependent C-terminal" evidence="10">
    <location>
        <begin position="450"/>
        <end position="588"/>
    </location>
</feature>
<evidence type="ECO:0000259" key="10">
    <source>
        <dbReference type="Pfam" id="PF07479"/>
    </source>
</evidence>
<dbReference type="GO" id="GO:0005975">
    <property type="term" value="P:carbohydrate metabolic process"/>
    <property type="evidence" value="ECO:0007669"/>
    <property type="project" value="InterPro"/>
</dbReference>
<evidence type="ECO:0000256" key="1">
    <source>
        <dbReference type="ARBA" id="ARBA00011009"/>
    </source>
</evidence>
<dbReference type="SUPFAM" id="SSF48179">
    <property type="entry name" value="6-phosphogluconate dehydrogenase C-terminal domain-like"/>
    <property type="match status" value="1"/>
</dbReference>
<feature type="domain" description="Glycerol-3-phosphate dehydrogenase NAD-dependent N-terminal" evidence="9">
    <location>
        <begin position="274"/>
        <end position="428"/>
    </location>
</feature>
<dbReference type="InterPro" id="IPR008927">
    <property type="entry name" value="6-PGluconate_DH-like_C_sf"/>
</dbReference>
<keyword evidence="2 5" id="KW-0560">Oxidoreductase</keyword>
<dbReference type="InterPro" id="IPR006109">
    <property type="entry name" value="G3P_DH_NAD-dep_C"/>
</dbReference>
<dbReference type="EC" id="1.1.1.8" evidence="6"/>
<sequence length="620" mass="66583">MGDDGAKNVLLAMAFLTAGASLGALASILMTQKARREKRRAGRAFTPEDTTAIAFHIAKLSQQLALEQQQQQQQHQKQGHQQEPSMAYPLQDGGSSTASEAVSSGEPPLASAETVDGTQAQVASLVEQEGSKDELASNGKGASQKTSASTQKVAESPSEVARKRRGFVETAKAVLERETEIDQYRRNDDVDAFADVLSVYRTQYQNWRKGKHRGATTTHERMLTKGLTRHLSHVDPADIDTPELSRSSSKDSLTTHLWQQLNLGPSNASQKPVKITVVGGGAYGTAMAAAAARNGHNVIIYVRRRELAREIKLTRRNDQYLPGHELPGNVSATVDLKEALLNTELIIHALPAQRSPDWIREHRDLIPPNVLYCSTAKGLHLATQSLLSTAMLEAFGRPQPFAVLSGPSFAKEIVAKQPTSVVVASKQLADAVKIQRLMSSTTFRIYASQDTVGVELGGALKNPLAIGAGLIEGLGFGINTMSAYVTRSSAELTSLAIAMGGKPETIAGLSGIGDLMLTAFGDLSRNRSCGVRLVKGESLEEILASTTVEGVPTAKVAVAFTESCNLHLPIFRTVNNILSGKLKPEDFVVTAMMTRPLSTETHVSPLSEVESSHLGKQCIL</sequence>